<dbReference type="PANTHER" id="PTHR32166">
    <property type="entry name" value="OSJNBA0013A04.12 PROTEIN"/>
    <property type="match status" value="1"/>
</dbReference>
<evidence type="ECO:0000313" key="4">
    <source>
        <dbReference type="Proteomes" id="UP000283530"/>
    </source>
</evidence>
<feature type="region of interest" description="Disordered" evidence="1">
    <location>
        <begin position="1"/>
        <end position="24"/>
    </location>
</feature>
<dbReference type="Proteomes" id="UP000283530">
    <property type="component" value="Unassembled WGS sequence"/>
</dbReference>
<accession>A0A443NMY4</accession>
<comment type="caution">
    <text evidence="3">The sequence shown here is derived from an EMBL/GenBank/DDBJ whole genome shotgun (WGS) entry which is preliminary data.</text>
</comment>
<dbReference type="EMBL" id="QPKB01000003">
    <property type="protein sequence ID" value="RWR79867.1"/>
    <property type="molecule type" value="Genomic_DNA"/>
</dbReference>
<name>A0A443NMY4_9MAGN</name>
<keyword evidence="4" id="KW-1185">Reference proteome</keyword>
<organism evidence="3 4">
    <name type="scientific">Cinnamomum micranthum f. kanehirae</name>
    <dbReference type="NCBI Taxonomy" id="337451"/>
    <lineage>
        <taxon>Eukaryota</taxon>
        <taxon>Viridiplantae</taxon>
        <taxon>Streptophyta</taxon>
        <taxon>Embryophyta</taxon>
        <taxon>Tracheophyta</taxon>
        <taxon>Spermatophyta</taxon>
        <taxon>Magnoliopsida</taxon>
        <taxon>Magnoliidae</taxon>
        <taxon>Laurales</taxon>
        <taxon>Lauraceae</taxon>
        <taxon>Cinnamomum</taxon>
    </lineage>
</organism>
<dbReference type="OrthoDB" id="1430651at2759"/>
<sequence length="128" mass="14504">MSNFFAPRTTPRSQPDNKSALATKEPKDAADLAVGRWWFDCNIPFNATRTKNFQSMADAISAVGLRYKMPSYHDLHGKILGKIADFMEHYKSCWSLTGCSITADGWTDEKQRTLINFLVYCPKGVMFL</sequence>
<protein>
    <submittedName>
        <fullName evidence="3">DNA binding protein</fullName>
    </submittedName>
</protein>
<evidence type="ECO:0000259" key="2">
    <source>
        <dbReference type="Pfam" id="PF04937"/>
    </source>
</evidence>
<evidence type="ECO:0000313" key="3">
    <source>
        <dbReference type="EMBL" id="RWR79867.1"/>
    </source>
</evidence>
<dbReference type="PANTHER" id="PTHR32166:SF123">
    <property type="entry name" value="BED-TYPE DOMAIN-CONTAINING PROTEIN"/>
    <property type="match status" value="1"/>
</dbReference>
<feature type="domain" description="DUF659" evidence="2">
    <location>
        <begin position="70"/>
        <end position="128"/>
    </location>
</feature>
<gene>
    <name evidence="3" type="ORF">CKAN_00846800</name>
</gene>
<dbReference type="InterPro" id="IPR007021">
    <property type="entry name" value="DUF659"/>
</dbReference>
<dbReference type="AlphaFoldDB" id="A0A443NMY4"/>
<dbReference type="Pfam" id="PF04937">
    <property type="entry name" value="DUF659"/>
    <property type="match status" value="1"/>
</dbReference>
<evidence type="ECO:0000256" key="1">
    <source>
        <dbReference type="SAM" id="MobiDB-lite"/>
    </source>
</evidence>
<proteinExistence type="predicted"/>
<reference evidence="3 4" key="1">
    <citation type="journal article" date="2019" name="Nat. Plants">
        <title>Stout camphor tree genome fills gaps in understanding of flowering plant genome evolution.</title>
        <authorList>
            <person name="Chaw S.M."/>
            <person name="Liu Y.C."/>
            <person name="Wu Y.W."/>
            <person name="Wang H.Y."/>
            <person name="Lin C.I."/>
            <person name="Wu C.S."/>
            <person name="Ke H.M."/>
            <person name="Chang L.Y."/>
            <person name="Hsu C.Y."/>
            <person name="Yang H.T."/>
            <person name="Sudianto E."/>
            <person name="Hsu M.H."/>
            <person name="Wu K.P."/>
            <person name="Wang L.N."/>
            <person name="Leebens-Mack J.H."/>
            <person name="Tsai I.J."/>
        </authorList>
    </citation>
    <scope>NUCLEOTIDE SEQUENCE [LARGE SCALE GENOMIC DNA]</scope>
    <source>
        <strain evidence="4">cv. Chaw 1501</strain>
        <tissue evidence="3">Young leaves</tissue>
    </source>
</reference>